<comment type="caution">
    <text evidence="2">The sequence shown here is derived from an EMBL/GenBank/DDBJ whole genome shotgun (WGS) entry which is preliminary data.</text>
</comment>
<evidence type="ECO:0000313" key="2">
    <source>
        <dbReference type="EMBL" id="GBN81546.1"/>
    </source>
</evidence>
<accession>A0A4Y2S1T1</accession>
<keyword evidence="1" id="KW-0812">Transmembrane</keyword>
<dbReference type="EMBL" id="BGPR01019300">
    <property type="protein sequence ID" value="GBN81546.1"/>
    <property type="molecule type" value="Genomic_DNA"/>
</dbReference>
<organism evidence="2 3">
    <name type="scientific">Araneus ventricosus</name>
    <name type="common">Orbweaver spider</name>
    <name type="synonym">Epeira ventricosa</name>
    <dbReference type="NCBI Taxonomy" id="182803"/>
    <lineage>
        <taxon>Eukaryota</taxon>
        <taxon>Metazoa</taxon>
        <taxon>Ecdysozoa</taxon>
        <taxon>Arthropoda</taxon>
        <taxon>Chelicerata</taxon>
        <taxon>Arachnida</taxon>
        <taxon>Araneae</taxon>
        <taxon>Araneomorphae</taxon>
        <taxon>Entelegynae</taxon>
        <taxon>Araneoidea</taxon>
        <taxon>Araneidae</taxon>
        <taxon>Araneus</taxon>
    </lineage>
</organism>
<gene>
    <name evidence="2" type="ORF">AVEN_188027_1</name>
</gene>
<keyword evidence="1" id="KW-1133">Transmembrane helix</keyword>
<evidence type="ECO:0000256" key="1">
    <source>
        <dbReference type="SAM" id="Phobius"/>
    </source>
</evidence>
<dbReference type="Proteomes" id="UP000499080">
    <property type="component" value="Unassembled WGS sequence"/>
</dbReference>
<feature type="transmembrane region" description="Helical" evidence="1">
    <location>
        <begin position="17"/>
        <end position="37"/>
    </location>
</feature>
<protein>
    <submittedName>
        <fullName evidence="2">Uncharacterized protein</fullName>
    </submittedName>
</protein>
<keyword evidence="3" id="KW-1185">Reference proteome</keyword>
<evidence type="ECO:0000313" key="3">
    <source>
        <dbReference type="Proteomes" id="UP000499080"/>
    </source>
</evidence>
<reference evidence="2 3" key="1">
    <citation type="journal article" date="2019" name="Sci. Rep.">
        <title>Orb-weaving spider Araneus ventricosus genome elucidates the spidroin gene catalogue.</title>
        <authorList>
            <person name="Kono N."/>
            <person name="Nakamura H."/>
            <person name="Ohtoshi R."/>
            <person name="Moran D.A.P."/>
            <person name="Shinohara A."/>
            <person name="Yoshida Y."/>
            <person name="Fujiwara M."/>
            <person name="Mori M."/>
            <person name="Tomita M."/>
            <person name="Arakawa K."/>
        </authorList>
    </citation>
    <scope>NUCLEOTIDE SEQUENCE [LARGE SCALE GENOMIC DNA]</scope>
</reference>
<name>A0A4Y2S1T1_ARAVE</name>
<dbReference type="AlphaFoldDB" id="A0A4Y2S1T1"/>
<keyword evidence="1" id="KW-0472">Membrane</keyword>
<proteinExistence type="predicted"/>
<sequence length="91" mass="10185">MDEHGAVFNVESFRVDFSLNVVIIAVVLNQLFGMFLYGCRDVDAIGDIPQNVLKSYLNFLVQKPSADESVTRKVEARAPSKASASYICYYE</sequence>